<evidence type="ECO:0000313" key="4">
    <source>
        <dbReference type="Proteomes" id="UP000053825"/>
    </source>
</evidence>
<dbReference type="Proteomes" id="UP000053825">
    <property type="component" value="Unassembled WGS sequence"/>
</dbReference>
<dbReference type="EMBL" id="LHQN01027957">
    <property type="protein sequence ID" value="KOC58701.1"/>
    <property type="molecule type" value="Genomic_DNA"/>
</dbReference>
<accession>A0A0L7QJI4</accession>
<keyword evidence="4" id="KW-1185">Reference proteome</keyword>
<evidence type="ECO:0000256" key="1">
    <source>
        <dbReference type="SAM" id="MobiDB-lite"/>
    </source>
</evidence>
<name>A0A0L7QJI4_9HYME</name>
<keyword evidence="2" id="KW-0812">Transmembrane</keyword>
<proteinExistence type="predicted"/>
<feature type="non-terminal residue" evidence="3">
    <location>
        <position position="1"/>
    </location>
</feature>
<feature type="transmembrane region" description="Helical" evidence="2">
    <location>
        <begin position="7"/>
        <end position="31"/>
    </location>
</feature>
<evidence type="ECO:0000313" key="3">
    <source>
        <dbReference type="EMBL" id="KOC58701.1"/>
    </source>
</evidence>
<protein>
    <submittedName>
        <fullName evidence="3">Uncharacterized protein</fullName>
    </submittedName>
</protein>
<reference evidence="4" key="1">
    <citation type="submission" date="2015-07" db="EMBL/GenBank/DDBJ databases">
        <title>The genome of Habropoda laboriosa.</title>
        <authorList>
            <person name="Pan H."/>
            <person name="Kapheim K."/>
        </authorList>
    </citation>
    <scope>NUCLEOTIDE SEQUENCE [LARGE SCALE GENOMIC DNA]</scope>
</reference>
<gene>
    <name evidence="3" type="ORF">WH47_09081</name>
</gene>
<keyword evidence="2" id="KW-0472">Membrane</keyword>
<dbReference type="AlphaFoldDB" id="A0A0L7QJI4"/>
<feature type="compositionally biased region" description="Low complexity" evidence="1">
    <location>
        <begin position="82"/>
        <end position="92"/>
    </location>
</feature>
<evidence type="ECO:0000256" key="2">
    <source>
        <dbReference type="SAM" id="Phobius"/>
    </source>
</evidence>
<feature type="transmembrane region" description="Helical" evidence="2">
    <location>
        <begin position="37"/>
        <end position="56"/>
    </location>
</feature>
<keyword evidence="2" id="KW-1133">Transmembrane helix</keyword>
<dbReference type="Pfam" id="PF24664">
    <property type="entry name" value="Monjiviricetes_fusion"/>
    <property type="match status" value="1"/>
</dbReference>
<comment type="caution">
    <text evidence="3">The sequence shown here is derived from an EMBL/GenBank/DDBJ whole genome shotgun (WGS) entry which is preliminary data.</text>
</comment>
<feature type="region of interest" description="Disordered" evidence="1">
    <location>
        <begin position="71"/>
        <end position="98"/>
    </location>
</feature>
<sequence>FGSFTAGLIGVYVTIRIIKLIINAVLNGIALHAAYGWSIRLLVAVWSTLAYFCIFLKQKKEETVNTGEGAIECMPLSPQNNTDSPTPTTDTHPPIPRDAETANIFLSTRLYEHN</sequence>
<organism evidence="3 4">
    <name type="scientific">Habropoda laboriosa</name>
    <dbReference type="NCBI Taxonomy" id="597456"/>
    <lineage>
        <taxon>Eukaryota</taxon>
        <taxon>Metazoa</taxon>
        <taxon>Ecdysozoa</taxon>
        <taxon>Arthropoda</taxon>
        <taxon>Hexapoda</taxon>
        <taxon>Insecta</taxon>
        <taxon>Pterygota</taxon>
        <taxon>Neoptera</taxon>
        <taxon>Endopterygota</taxon>
        <taxon>Hymenoptera</taxon>
        <taxon>Apocrita</taxon>
        <taxon>Aculeata</taxon>
        <taxon>Apoidea</taxon>
        <taxon>Anthophila</taxon>
        <taxon>Apidae</taxon>
        <taxon>Habropoda</taxon>
    </lineage>
</organism>